<dbReference type="EMBL" id="FNAQ01000005">
    <property type="protein sequence ID" value="SDE21378.1"/>
    <property type="molecule type" value="Genomic_DNA"/>
</dbReference>
<organism evidence="1 2">
    <name type="scientific">Desulfuromonas thiophila</name>
    <dbReference type="NCBI Taxonomy" id="57664"/>
    <lineage>
        <taxon>Bacteria</taxon>
        <taxon>Pseudomonadati</taxon>
        <taxon>Thermodesulfobacteriota</taxon>
        <taxon>Desulfuromonadia</taxon>
        <taxon>Desulfuromonadales</taxon>
        <taxon>Desulfuromonadaceae</taxon>
        <taxon>Desulfuromonas</taxon>
    </lineage>
</organism>
<gene>
    <name evidence="1" type="ORF">SAMN05661003_10539</name>
</gene>
<evidence type="ECO:0000313" key="1">
    <source>
        <dbReference type="EMBL" id="SDE21378.1"/>
    </source>
</evidence>
<reference evidence="2" key="1">
    <citation type="submission" date="2016-10" db="EMBL/GenBank/DDBJ databases">
        <authorList>
            <person name="Varghese N."/>
            <person name="Submissions S."/>
        </authorList>
    </citation>
    <scope>NUCLEOTIDE SEQUENCE [LARGE SCALE GENOMIC DNA]</scope>
    <source>
        <strain evidence="2">DSM 8987</strain>
    </source>
</reference>
<dbReference type="InterPro" id="IPR014056">
    <property type="entry name" value="TypeIITA-like_toxin_pred"/>
</dbReference>
<proteinExistence type="predicted"/>
<keyword evidence="2" id="KW-1185">Reference proteome</keyword>
<dbReference type="STRING" id="57664.SAMN05661003_10539"/>
<dbReference type="PIRSF" id="PIRSF028744">
    <property type="entry name" value="Addict_mod_HI1419"/>
    <property type="match status" value="1"/>
</dbReference>
<dbReference type="PANTHER" id="PTHR41791:SF1">
    <property type="entry name" value="SSL7039 PROTEIN"/>
    <property type="match status" value="1"/>
</dbReference>
<dbReference type="AlphaFoldDB" id="A0A1G7B2N9"/>
<name>A0A1G7B2N9_9BACT</name>
<dbReference type="Pfam" id="PF05973">
    <property type="entry name" value="Gp49"/>
    <property type="match status" value="1"/>
</dbReference>
<dbReference type="Proteomes" id="UP000243205">
    <property type="component" value="Unassembled WGS sequence"/>
</dbReference>
<dbReference type="PANTHER" id="PTHR41791">
    <property type="entry name" value="SSL7039 PROTEIN"/>
    <property type="match status" value="1"/>
</dbReference>
<evidence type="ECO:0000313" key="2">
    <source>
        <dbReference type="Proteomes" id="UP000243205"/>
    </source>
</evidence>
<protein>
    <submittedName>
        <fullName evidence="1">Putative addiction module killer protein</fullName>
    </submittedName>
</protein>
<dbReference type="InterPro" id="IPR009241">
    <property type="entry name" value="HigB-like"/>
</dbReference>
<sequence length="71" mass="7925">MTVGSFGDHKQIGDGLFELRLFFGPGFRVYYTVRGREIIFLLAGGDKSTQKKDIALAQQLLNQMEDCNDGP</sequence>
<dbReference type="NCBIfam" id="TIGR02683">
    <property type="entry name" value="upstrm_HI1419"/>
    <property type="match status" value="1"/>
</dbReference>
<accession>A0A1G7B2N9</accession>